<evidence type="ECO:0000256" key="1">
    <source>
        <dbReference type="SAM" id="MobiDB-lite"/>
    </source>
</evidence>
<dbReference type="Proteomes" id="UP000652219">
    <property type="component" value="Unassembled WGS sequence"/>
</dbReference>
<keyword evidence="3" id="KW-1185">Reference proteome</keyword>
<gene>
    <name evidence="2" type="ORF">CSOJ01_14700</name>
</gene>
<comment type="caution">
    <text evidence="2">The sequence shown here is derived from an EMBL/GenBank/DDBJ whole genome shotgun (WGS) entry which is preliminary data.</text>
</comment>
<sequence length="229" mass="24747">MGVGLPGGRERGGRSKGLGSFEGKSDRTWSLSQFESEDVWAASRPALLLLAGAFQKSPSPPHCLFFVSSFLPVHLRNLAHPSSNENGKQCPAGDDPAARLDGRLSCGIIRLDLQVVLEKRSDRKGLEGMCSSLLDCHLRTHHDPSPSISPTPAAWLHRPVLERHWACAVCSSPAGGWQGVLLKGVDDDDDDDDDDSSRLSVSLFAAWTVGTCNHPRSQSSDRQQSPMAL</sequence>
<evidence type="ECO:0000313" key="3">
    <source>
        <dbReference type="Proteomes" id="UP000652219"/>
    </source>
</evidence>
<accession>A0A8H6MJL8</accession>
<dbReference type="EMBL" id="WIGN01000520">
    <property type="protein sequence ID" value="KAF6789719.1"/>
    <property type="molecule type" value="Genomic_DNA"/>
</dbReference>
<proteinExistence type="predicted"/>
<dbReference type="AlphaFoldDB" id="A0A8H6MJL8"/>
<name>A0A8H6MJL8_9PEZI</name>
<evidence type="ECO:0000313" key="2">
    <source>
        <dbReference type="EMBL" id="KAF6789719.1"/>
    </source>
</evidence>
<reference evidence="2 3" key="1">
    <citation type="journal article" date="2020" name="Phytopathology">
        <title>Genome Sequence Resources of Colletotrichum truncatum, C. plurivorum, C. musicola, and C. sojae: Four Species Pathogenic to Soybean (Glycine max).</title>
        <authorList>
            <person name="Rogerio F."/>
            <person name="Boufleur T.R."/>
            <person name="Ciampi-Guillardi M."/>
            <person name="Sukno S.A."/>
            <person name="Thon M.R."/>
            <person name="Massola Junior N.S."/>
            <person name="Baroncelli R."/>
        </authorList>
    </citation>
    <scope>NUCLEOTIDE SEQUENCE [LARGE SCALE GENOMIC DNA]</scope>
    <source>
        <strain evidence="2 3">LFN0009</strain>
    </source>
</reference>
<organism evidence="2 3">
    <name type="scientific">Colletotrichum sojae</name>
    <dbReference type="NCBI Taxonomy" id="2175907"/>
    <lineage>
        <taxon>Eukaryota</taxon>
        <taxon>Fungi</taxon>
        <taxon>Dikarya</taxon>
        <taxon>Ascomycota</taxon>
        <taxon>Pezizomycotina</taxon>
        <taxon>Sordariomycetes</taxon>
        <taxon>Hypocreomycetidae</taxon>
        <taxon>Glomerellales</taxon>
        <taxon>Glomerellaceae</taxon>
        <taxon>Colletotrichum</taxon>
        <taxon>Colletotrichum orchidearum species complex</taxon>
    </lineage>
</organism>
<feature type="region of interest" description="Disordered" evidence="1">
    <location>
        <begin position="1"/>
        <end position="25"/>
    </location>
</feature>
<protein>
    <submittedName>
        <fullName evidence="2">Uncharacterized protein</fullName>
    </submittedName>
</protein>